<dbReference type="OrthoDB" id="2218844at2759"/>
<protein>
    <submittedName>
        <fullName evidence="1">Uncharacterized protein</fullName>
    </submittedName>
</protein>
<dbReference type="AlphaFoldDB" id="A0A0B7NPM6"/>
<evidence type="ECO:0000313" key="1">
    <source>
        <dbReference type="EMBL" id="CEP17445.1"/>
    </source>
</evidence>
<dbReference type="Proteomes" id="UP000054107">
    <property type="component" value="Unassembled WGS sequence"/>
</dbReference>
<gene>
    <name evidence="1" type="primary">PARPA_11742.1 scaffold 44482</name>
</gene>
<evidence type="ECO:0000313" key="2">
    <source>
        <dbReference type="Proteomes" id="UP000054107"/>
    </source>
</evidence>
<proteinExistence type="predicted"/>
<reference evidence="1 2" key="1">
    <citation type="submission" date="2014-09" db="EMBL/GenBank/DDBJ databases">
        <authorList>
            <person name="Ellenberger Sabrina"/>
        </authorList>
    </citation>
    <scope>NUCLEOTIDE SEQUENCE [LARGE SCALE GENOMIC DNA]</scope>
    <source>
        <strain evidence="1 2">CBS 412.66</strain>
    </source>
</reference>
<accession>A0A0B7NPM6</accession>
<keyword evidence="2" id="KW-1185">Reference proteome</keyword>
<organism evidence="1 2">
    <name type="scientific">Parasitella parasitica</name>
    <dbReference type="NCBI Taxonomy" id="35722"/>
    <lineage>
        <taxon>Eukaryota</taxon>
        <taxon>Fungi</taxon>
        <taxon>Fungi incertae sedis</taxon>
        <taxon>Mucoromycota</taxon>
        <taxon>Mucoromycotina</taxon>
        <taxon>Mucoromycetes</taxon>
        <taxon>Mucorales</taxon>
        <taxon>Mucorineae</taxon>
        <taxon>Mucoraceae</taxon>
        <taxon>Parasitella</taxon>
    </lineage>
</organism>
<dbReference type="EMBL" id="LN733663">
    <property type="protein sequence ID" value="CEP17445.1"/>
    <property type="molecule type" value="Genomic_DNA"/>
</dbReference>
<sequence length="148" mass="17556">MSTSTSSQKTVQLETTPRVYYAHYTAQPQYDLYPGLSRRVMNGFVPQRVEQKKRQQTDFLQMNITTSRRSYNPNDDPFWRPVQRQREDANWDLYPRLRRNASIHITPRAIIKFMLNSFSSLYKIQVENFGTDQMRSTLHAMENTITTL</sequence>
<name>A0A0B7NPM6_9FUNG</name>